<dbReference type="Proteomes" id="UP000251993">
    <property type="component" value="Chromosome"/>
</dbReference>
<accession>A0A344TCV4</accession>
<evidence type="ECO:0000313" key="2">
    <source>
        <dbReference type="Proteomes" id="UP000251993"/>
    </source>
</evidence>
<sequence length="250" mass="27859">MKKIKYTLISLAIAIGLKACWVKNDSQIALKGTFLNESYLAHASDTLLSAIPFYCTELVFDRPDSVLVRNGVEEYPLKYEIHQDTCFVKNAYQHQGKLRDLVLILSSDTSFVALEQEFTGQSQPASFRKTSIFKGFEYGLNNATVAGKYTIGDAATQKEVVVTFTADGRIEGLPTYQKFSVCYSGDCVSEPLEASNVIMLENAQKEVEFAVWRFDKSTKRLTILKLAKPQPDIKGERAIQSTLLEAGKIS</sequence>
<dbReference type="KEGG" id="run:DR864_01395"/>
<proteinExistence type="predicted"/>
<evidence type="ECO:0000313" key="1">
    <source>
        <dbReference type="EMBL" id="AXE16475.1"/>
    </source>
</evidence>
<protein>
    <recommendedName>
        <fullName evidence="3">Lipoprotein</fullName>
    </recommendedName>
</protein>
<name>A0A344TCV4_9BACT</name>
<dbReference type="EMBL" id="CP030850">
    <property type="protein sequence ID" value="AXE16475.1"/>
    <property type="molecule type" value="Genomic_DNA"/>
</dbReference>
<reference evidence="1 2" key="1">
    <citation type="submission" date="2018-07" db="EMBL/GenBank/DDBJ databases">
        <title>Genome sequencing of Runella.</title>
        <authorList>
            <person name="Baek M.-G."/>
            <person name="Yi H."/>
        </authorList>
    </citation>
    <scope>NUCLEOTIDE SEQUENCE [LARGE SCALE GENOMIC DNA]</scope>
    <source>
        <strain evidence="1 2">HYN0085</strain>
    </source>
</reference>
<gene>
    <name evidence="1" type="ORF">DR864_01395</name>
</gene>
<dbReference type="OrthoDB" id="935936at2"/>
<evidence type="ECO:0008006" key="3">
    <source>
        <dbReference type="Google" id="ProtNLM"/>
    </source>
</evidence>
<organism evidence="1 2">
    <name type="scientific">Runella rosea</name>
    <dbReference type="NCBI Taxonomy" id="2259595"/>
    <lineage>
        <taxon>Bacteria</taxon>
        <taxon>Pseudomonadati</taxon>
        <taxon>Bacteroidota</taxon>
        <taxon>Cytophagia</taxon>
        <taxon>Cytophagales</taxon>
        <taxon>Spirosomataceae</taxon>
        <taxon>Runella</taxon>
    </lineage>
</organism>
<keyword evidence="2" id="KW-1185">Reference proteome</keyword>
<dbReference type="AlphaFoldDB" id="A0A344TCV4"/>
<dbReference type="RefSeq" id="WP_114065262.1">
    <property type="nucleotide sequence ID" value="NZ_CP030850.1"/>
</dbReference>